<dbReference type="AlphaFoldDB" id="A0A5D3BDA2"/>
<feature type="signal peptide" evidence="1">
    <location>
        <begin position="1"/>
        <end position="23"/>
    </location>
</feature>
<accession>A0A5D3BDA2</accession>
<protein>
    <submittedName>
        <fullName evidence="2">Transposase</fullName>
    </submittedName>
</protein>
<reference evidence="2 3" key="1">
    <citation type="submission" date="2019-08" db="EMBL/GenBank/DDBJ databases">
        <title>Draft genome sequences of two oriental melons (Cucumis melo L. var makuwa).</title>
        <authorList>
            <person name="Kwon S.-Y."/>
        </authorList>
    </citation>
    <scope>NUCLEOTIDE SEQUENCE [LARGE SCALE GENOMIC DNA]</scope>
    <source>
        <strain evidence="3">cv. Chang Bougi</strain>
        <tissue evidence="2">Leaf</tissue>
    </source>
</reference>
<evidence type="ECO:0000313" key="3">
    <source>
        <dbReference type="Proteomes" id="UP000321947"/>
    </source>
</evidence>
<sequence>MNKPFLESAFTLVQCWMLLTLEALLNDNKHLPQTSYDARHKIRQLAYFRMIHESHLNCFGTWDGTYIKVNVLAADCPTLRTRKGEIATNVLDICAQKWISYMSWPIGKDLRQNYKFSGIPLHDKMDCKCQRDITICGMQVIQTLRDFSHHTEARGSVGNTWWEVVLSHPSVVSHHPSMLPAAQFGKQINDNCEDIHDVDEGDSLYATTIAADDFHDVDEGELEYDNLIPCPRHVWTKEEEAHLATKDLLNKLFPYYDEFSYVFGRDRTIGCFVETLLVEIGFNELAGYEGYACQMGMRSFH</sequence>
<organism evidence="2 3">
    <name type="scientific">Cucumis melo var. makuwa</name>
    <name type="common">Oriental melon</name>
    <dbReference type="NCBI Taxonomy" id="1194695"/>
    <lineage>
        <taxon>Eukaryota</taxon>
        <taxon>Viridiplantae</taxon>
        <taxon>Streptophyta</taxon>
        <taxon>Embryophyta</taxon>
        <taxon>Tracheophyta</taxon>
        <taxon>Spermatophyta</taxon>
        <taxon>Magnoliopsida</taxon>
        <taxon>eudicotyledons</taxon>
        <taxon>Gunneridae</taxon>
        <taxon>Pentapetalae</taxon>
        <taxon>rosids</taxon>
        <taxon>fabids</taxon>
        <taxon>Cucurbitales</taxon>
        <taxon>Cucurbitaceae</taxon>
        <taxon>Benincaseae</taxon>
        <taxon>Cucumis</taxon>
    </lineage>
</organism>
<dbReference type="EMBL" id="SSTD01019355">
    <property type="protein sequence ID" value="TYJ96631.1"/>
    <property type="molecule type" value="Genomic_DNA"/>
</dbReference>
<dbReference type="Proteomes" id="UP000321947">
    <property type="component" value="Unassembled WGS sequence"/>
</dbReference>
<name>A0A5D3BDA2_CUCMM</name>
<evidence type="ECO:0000256" key="1">
    <source>
        <dbReference type="SAM" id="SignalP"/>
    </source>
</evidence>
<evidence type="ECO:0000313" key="2">
    <source>
        <dbReference type="EMBL" id="TYJ96631.1"/>
    </source>
</evidence>
<gene>
    <name evidence="2" type="ORF">E5676_scaffold464G00430</name>
</gene>
<proteinExistence type="predicted"/>
<comment type="caution">
    <text evidence="2">The sequence shown here is derived from an EMBL/GenBank/DDBJ whole genome shotgun (WGS) entry which is preliminary data.</text>
</comment>
<feature type="chain" id="PRO_5022991568" evidence="1">
    <location>
        <begin position="24"/>
        <end position="301"/>
    </location>
</feature>
<keyword evidence="1" id="KW-0732">Signal</keyword>